<gene>
    <name evidence="3" type="ORF">B2M26_08265</name>
</gene>
<proteinExistence type="inferred from homology"/>
<dbReference type="EMBL" id="MWPS01000022">
    <property type="protein sequence ID" value="OPG16036.1"/>
    <property type="molecule type" value="Genomic_DNA"/>
</dbReference>
<evidence type="ECO:0000259" key="2">
    <source>
        <dbReference type="Pfam" id="PF08327"/>
    </source>
</evidence>
<dbReference type="AlphaFoldDB" id="A0A1V4ESW9"/>
<comment type="similarity">
    <text evidence="1">Belongs to the AHA1 family.</text>
</comment>
<organism evidence="3 4">
    <name type="scientific">Ferroacidibacillus organovorans</name>
    <dbReference type="NCBI Taxonomy" id="1765683"/>
    <lineage>
        <taxon>Bacteria</taxon>
        <taxon>Bacillati</taxon>
        <taxon>Bacillota</taxon>
        <taxon>Bacilli</taxon>
        <taxon>Bacillales</taxon>
        <taxon>Alicyclobacillaceae</taxon>
        <taxon>Ferroacidibacillus</taxon>
    </lineage>
</organism>
<dbReference type="Gene3D" id="3.30.530.20">
    <property type="match status" value="1"/>
</dbReference>
<dbReference type="SUPFAM" id="SSF55961">
    <property type="entry name" value="Bet v1-like"/>
    <property type="match status" value="1"/>
</dbReference>
<comment type="caution">
    <text evidence="3">The sequence shown here is derived from an EMBL/GenBank/DDBJ whole genome shotgun (WGS) entry which is preliminary data.</text>
</comment>
<evidence type="ECO:0000313" key="4">
    <source>
        <dbReference type="Proteomes" id="UP000190229"/>
    </source>
</evidence>
<dbReference type="CDD" id="cd07814">
    <property type="entry name" value="SRPBCC_CalC_Aha1-like"/>
    <property type="match status" value="1"/>
</dbReference>
<feature type="domain" description="Activator of Hsp90 ATPase homologue 1/2-like C-terminal" evidence="2">
    <location>
        <begin position="24"/>
        <end position="170"/>
    </location>
</feature>
<dbReference type="InterPro" id="IPR013538">
    <property type="entry name" value="ASHA1/2-like_C"/>
</dbReference>
<keyword evidence="4" id="KW-1185">Reference proteome</keyword>
<protein>
    <submittedName>
        <fullName evidence="3">Polyketide cyclase</fullName>
    </submittedName>
</protein>
<evidence type="ECO:0000256" key="1">
    <source>
        <dbReference type="ARBA" id="ARBA00006817"/>
    </source>
</evidence>
<dbReference type="Pfam" id="PF08327">
    <property type="entry name" value="AHSA1"/>
    <property type="match status" value="1"/>
</dbReference>
<dbReference type="RefSeq" id="WP_079290586.1">
    <property type="nucleotide sequence ID" value="NZ_MWPS01000022.1"/>
</dbReference>
<dbReference type="InterPro" id="IPR023393">
    <property type="entry name" value="START-like_dom_sf"/>
</dbReference>
<sequence>MTENQMEANRDEDIELVITRDFAAPRAKVFAALTEAEHLRHWWGPTGFTMEVARVDLRPGGLFHYKMSSPDGNALWGRFVYREISAPEKLIFVNAFSDEEGGAVRAPFHPAWPLEVRNTLTFMERNGTTTLVMRGIPDAGSPEELQIFKEGHELIRQGFSGTLDQLADYLTKI</sequence>
<name>A0A1V4ESW9_9BACL</name>
<evidence type="ECO:0000313" key="3">
    <source>
        <dbReference type="EMBL" id="OPG16036.1"/>
    </source>
</evidence>
<reference evidence="3 4" key="1">
    <citation type="submission" date="2017-02" db="EMBL/GenBank/DDBJ databases">
        <title>Draft genome of Acidibacillus ferrooxidans Huett2.</title>
        <authorList>
            <person name="Schopf S."/>
        </authorList>
    </citation>
    <scope>NUCLEOTIDE SEQUENCE [LARGE SCALE GENOMIC DNA]</scope>
    <source>
        <strain evidence="3 4">Huett2</strain>
    </source>
</reference>
<accession>A0A1V4ESW9</accession>
<dbReference type="Proteomes" id="UP000190229">
    <property type="component" value="Unassembled WGS sequence"/>
</dbReference>